<evidence type="ECO:0000256" key="12">
    <source>
        <dbReference type="ARBA" id="ARBA00023170"/>
    </source>
</evidence>
<dbReference type="RefSeq" id="WP_039341121.1">
    <property type="nucleotide sequence ID" value="NZ_JSYK01000002.1"/>
</dbReference>
<proteinExistence type="inferred from homology"/>
<name>A0ABR4ZRN1_9FLAO</name>
<dbReference type="Gene3D" id="3.30.450.270">
    <property type="match status" value="1"/>
</dbReference>
<dbReference type="PANTHER" id="PTHR42878">
    <property type="entry name" value="TWO-COMPONENT HISTIDINE KINASE"/>
    <property type="match status" value="1"/>
</dbReference>
<keyword evidence="9" id="KW-0067">ATP-binding</keyword>
<dbReference type="Pfam" id="PF00360">
    <property type="entry name" value="PHY"/>
    <property type="match status" value="1"/>
</dbReference>
<dbReference type="EMBL" id="JSYK01000002">
    <property type="protein sequence ID" value="KIA84166.1"/>
    <property type="molecule type" value="Genomic_DNA"/>
</dbReference>
<dbReference type="InterPro" id="IPR036890">
    <property type="entry name" value="HATPase_C_sf"/>
</dbReference>
<sequence length="732" mass="82694">MNLVDCHDEKIHISGHIQDFGYLIGLDASGKTITFLSQNISDIFSVNENVLGQTLEQNCSAFEPLLDSVVLKNLDFETLKEVDVFLDKLTINGNGYHLTIYKYQSVVFLEIEKVTEHFHTRTFVTKKYESISNATNSAEIWQQLLVSVAEAIDYDRVMVYRFLDDGSGKVIAEKIKNGVESFMNLHYPESDIPRQARELYLKKRKRIFSNVLSTPVPILTTLEQPVDLTYSALRAMSPVHGQYLKNTGVESSFSTSIVIDNKLWGMVTCQNVKAKHIDLVNRIRAEVFTVIAANAYASFKSRQMLNDSIELENQIKYLKSSLSKFDDLESSLFSNIETMRNYPHADGLAVVVGHHIRTAGLVPSDEEVLNIVKYARENPLKNFYSTNDFSNTHEGNMGPLENAAGVMFGFTDDDRNELLIWFRQKVDTQLLWAGNPSKDTGETVLNGDQQYVISPRKSFATYIEDIKGKATPWKNRDIIAAKKVVASILETTYSQFRKVQELNDELRNLNEELDSFSYTISHDLGTPLTVMKLNAQLLERAHHDNPEVQKRVQSILAEVLGMENMMRGVLQLSKAKSSEIELKELETASVIRKICLDAQLTISESTEVIIGKTPNVLGDETMMKQVFLNIIGNAVKYSSKSENPKVEIYGYEEDDKVIYTIKDNGIGIPAKDQSKMFKIFSRMENAKAFQGNGVGLSIVYRIMKRLGGNISYKSTAAKETIFKLTFQNPRSL</sequence>
<protein>
    <recommendedName>
        <fullName evidence="3">histidine kinase</fullName>
        <ecNumber evidence="3">2.7.13.3</ecNumber>
    </recommendedName>
</protein>
<keyword evidence="4" id="KW-0600">Photoreceptor protein</keyword>
<evidence type="ECO:0000313" key="15">
    <source>
        <dbReference type="EMBL" id="KIA84166.1"/>
    </source>
</evidence>
<comment type="catalytic activity">
    <reaction evidence="1">
        <text>ATP + protein L-histidine = ADP + protein N-phospho-L-histidine.</text>
        <dbReference type="EC" id="2.7.13.3"/>
    </reaction>
</comment>
<dbReference type="Gene3D" id="3.30.450.20">
    <property type="entry name" value="PAS domain"/>
    <property type="match status" value="1"/>
</dbReference>
<dbReference type="InterPro" id="IPR036097">
    <property type="entry name" value="HisK_dim/P_sf"/>
</dbReference>
<dbReference type="InterPro" id="IPR043150">
    <property type="entry name" value="Phytochrome_PHY_sf"/>
</dbReference>
<organism evidence="15 16">
    <name type="scientific">Kaistella solincola</name>
    <dbReference type="NCBI Taxonomy" id="510955"/>
    <lineage>
        <taxon>Bacteria</taxon>
        <taxon>Pseudomonadati</taxon>
        <taxon>Bacteroidota</taxon>
        <taxon>Flavobacteriia</taxon>
        <taxon>Flavobacteriales</taxon>
        <taxon>Weeksellaceae</taxon>
        <taxon>Chryseobacterium group</taxon>
        <taxon>Kaistella</taxon>
    </lineage>
</organism>
<evidence type="ECO:0000256" key="8">
    <source>
        <dbReference type="ARBA" id="ARBA00022777"/>
    </source>
</evidence>
<dbReference type="InterPro" id="IPR035965">
    <property type="entry name" value="PAS-like_dom_sf"/>
</dbReference>
<dbReference type="SMART" id="SM00387">
    <property type="entry name" value="HATPase_c"/>
    <property type="match status" value="1"/>
</dbReference>
<dbReference type="SUPFAM" id="SSF55781">
    <property type="entry name" value="GAF domain-like"/>
    <property type="match status" value="2"/>
</dbReference>
<evidence type="ECO:0000256" key="6">
    <source>
        <dbReference type="ARBA" id="ARBA00022679"/>
    </source>
</evidence>
<dbReference type="Pfam" id="PF00512">
    <property type="entry name" value="HisKA"/>
    <property type="match status" value="1"/>
</dbReference>
<dbReference type="InterPro" id="IPR016132">
    <property type="entry name" value="Phyto_chromo_attachment"/>
</dbReference>
<reference evidence="15 16" key="1">
    <citation type="submission" date="2014-10" db="EMBL/GenBank/DDBJ databases">
        <title>Kaistella solincola genome.</title>
        <authorList>
            <person name="Newman J.D."/>
        </authorList>
    </citation>
    <scope>NUCLEOTIDE SEQUENCE [LARGE SCALE GENOMIC DNA]</scope>
    <source>
        <strain evidence="15 16">DSM 22468</strain>
    </source>
</reference>
<keyword evidence="8" id="KW-0418">Kinase</keyword>
<feature type="domain" description="Histidine kinase" evidence="14">
    <location>
        <begin position="519"/>
        <end position="730"/>
    </location>
</feature>
<gene>
    <name evidence="15" type="ORF">OA84_01030</name>
</gene>
<dbReference type="PROSITE" id="PS50046">
    <property type="entry name" value="PHYTOCHROME_2"/>
    <property type="match status" value="1"/>
</dbReference>
<dbReference type="PANTHER" id="PTHR42878:SF7">
    <property type="entry name" value="SENSOR HISTIDINE KINASE GLRK"/>
    <property type="match status" value="1"/>
</dbReference>
<dbReference type="InterPro" id="IPR013515">
    <property type="entry name" value="Phytochrome_cen-reg"/>
</dbReference>
<dbReference type="InterPro" id="IPR001294">
    <property type="entry name" value="Phytochrome"/>
</dbReference>
<keyword evidence="7" id="KW-0547">Nucleotide-binding</keyword>
<dbReference type="InterPro" id="IPR005467">
    <property type="entry name" value="His_kinase_dom"/>
</dbReference>
<dbReference type="Proteomes" id="UP000031275">
    <property type="component" value="Unassembled WGS sequence"/>
</dbReference>
<evidence type="ECO:0000313" key="16">
    <source>
        <dbReference type="Proteomes" id="UP000031275"/>
    </source>
</evidence>
<evidence type="ECO:0000256" key="9">
    <source>
        <dbReference type="ARBA" id="ARBA00022840"/>
    </source>
</evidence>
<evidence type="ECO:0000259" key="13">
    <source>
        <dbReference type="PROSITE" id="PS50046"/>
    </source>
</evidence>
<evidence type="ECO:0000256" key="5">
    <source>
        <dbReference type="ARBA" id="ARBA00022606"/>
    </source>
</evidence>
<dbReference type="Pfam" id="PF02518">
    <property type="entry name" value="HATPase_c"/>
    <property type="match status" value="1"/>
</dbReference>
<dbReference type="InterPro" id="IPR003661">
    <property type="entry name" value="HisK_dim/P_dom"/>
</dbReference>
<dbReference type="Gene3D" id="3.30.565.10">
    <property type="entry name" value="Histidine kinase-like ATPase, C-terminal domain"/>
    <property type="match status" value="1"/>
</dbReference>
<dbReference type="EC" id="2.7.13.3" evidence="3"/>
<keyword evidence="5" id="KW-0716">Sensory transduction</keyword>
<dbReference type="InterPro" id="IPR003594">
    <property type="entry name" value="HATPase_dom"/>
</dbReference>
<evidence type="ECO:0000256" key="10">
    <source>
        <dbReference type="ARBA" id="ARBA00022991"/>
    </source>
</evidence>
<evidence type="ECO:0000256" key="4">
    <source>
        <dbReference type="ARBA" id="ARBA00022543"/>
    </source>
</evidence>
<keyword evidence="12" id="KW-0675">Receptor</keyword>
<dbReference type="PRINTS" id="PR01033">
    <property type="entry name" value="PHYTOCHROME"/>
</dbReference>
<dbReference type="InterPro" id="IPR003018">
    <property type="entry name" value="GAF"/>
</dbReference>
<dbReference type="CDD" id="cd00075">
    <property type="entry name" value="HATPase"/>
    <property type="match status" value="1"/>
</dbReference>
<evidence type="ECO:0000259" key="14">
    <source>
        <dbReference type="PROSITE" id="PS50109"/>
    </source>
</evidence>
<accession>A0ABR4ZRN1</accession>
<keyword evidence="11" id="KW-0902">Two-component regulatory system</keyword>
<dbReference type="SMART" id="SM00388">
    <property type="entry name" value="HisKA"/>
    <property type="match status" value="1"/>
</dbReference>
<feature type="domain" description="Phytochrome chromophore attachment site" evidence="13">
    <location>
        <begin position="136"/>
        <end position="278"/>
    </location>
</feature>
<evidence type="ECO:0000256" key="7">
    <source>
        <dbReference type="ARBA" id="ARBA00022741"/>
    </source>
</evidence>
<evidence type="ECO:0000256" key="11">
    <source>
        <dbReference type="ARBA" id="ARBA00023012"/>
    </source>
</evidence>
<evidence type="ECO:0000256" key="1">
    <source>
        <dbReference type="ARBA" id="ARBA00000085"/>
    </source>
</evidence>
<keyword evidence="16" id="KW-1185">Reference proteome</keyword>
<comment type="caution">
    <text evidence="15">The sequence shown here is derived from an EMBL/GenBank/DDBJ whole genome shotgun (WGS) entry which is preliminary data.</text>
</comment>
<keyword evidence="6" id="KW-0808">Transferase</keyword>
<dbReference type="SUPFAM" id="SSF47384">
    <property type="entry name" value="Homodimeric domain of signal transducing histidine kinase"/>
    <property type="match status" value="1"/>
</dbReference>
<dbReference type="InterPro" id="IPR050351">
    <property type="entry name" value="BphY/WalK/GraS-like"/>
</dbReference>
<dbReference type="InterPro" id="IPR029016">
    <property type="entry name" value="GAF-like_dom_sf"/>
</dbReference>
<dbReference type="Gene3D" id="3.30.450.40">
    <property type="match status" value="1"/>
</dbReference>
<dbReference type="SUPFAM" id="SSF55785">
    <property type="entry name" value="PYP-like sensor domain (PAS domain)"/>
    <property type="match status" value="1"/>
</dbReference>
<keyword evidence="10" id="KW-0157">Chromophore</keyword>
<evidence type="ECO:0000256" key="2">
    <source>
        <dbReference type="ARBA" id="ARBA00006402"/>
    </source>
</evidence>
<dbReference type="Gene3D" id="1.10.287.130">
    <property type="match status" value="1"/>
</dbReference>
<dbReference type="InterPro" id="IPR013654">
    <property type="entry name" value="PAS_2"/>
</dbReference>
<dbReference type="CDD" id="cd00082">
    <property type="entry name" value="HisKA"/>
    <property type="match status" value="1"/>
</dbReference>
<dbReference type="Pfam" id="PF01590">
    <property type="entry name" value="GAF"/>
    <property type="match status" value="1"/>
</dbReference>
<dbReference type="SUPFAM" id="SSF55874">
    <property type="entry name" value="ATPase domain of HSP90 chaperone/DNA topoisomerase II/histidine kinase"/>
    <property type="match status" value="1"/>
</dbReference>
<dbReference type="Pfam" id="PF08446">
    <property type="entry name" value="PAS_2"/>
    <property type="match status" value="1"/>
</dbReference>
<dbReference type="PROSITE" id="PS50109">
    <property type="entry name" value="HIS_KIN"/>
    <property type="match status" value="1"/>
</dbReference>
<comment type="similarity">
    <text evidence="2">In the N-terminal section; belongs to the phytochrome family.</text>
</comment>
<evidence type="ECO:0000256" key="3">
    <source>
        <dbReference type="ARBA" id="ARBA00012438"/>
    </source>
</evidence>